<protein>
    <recommendedName>
        <fullName evidence="3">RES domain-containing protein</fullName>
    </recommendedName>
</protein>
<organism evidence="1 2">
    <name type="scientific">Plebeiibacterium sediminum</name>
    <dbReference type="NCBI Taxonomy" id="2992112"/>
    <lineage>
        <taxon>Bacteria</taxon>
        <taxon>Pseudomonadati</taxon>
        <taxon>Bacteroidota</taxon>
        <taxon>Bacteroidia</taxon>
        <taxon>Marinilabiliales</taxon>
        <taxon>Marinilabiliaceae</taxon>
        <taxon>Plebeiibacterium</taxon>
    </lineage>
</organism>
<name>A0AAE3SG95_9BACT</name>
<keyword evidence="2" id="KW-1185">Reference proteome</keyword>
<dbReference type="RefSeq" id="WP_301191809.1">
    <property type="nucleotide sequence ID" value="NZ_JAPDPJ010000047.1"/>
</dbReference>
<dbReference type="EMBL" id="JAPDPJ010000047">
    <property type="protein sequence ID" value="MCW3788248.1"/>
    <property type="molecule type" value="Genomic_DNA"/>
</dbReference>
<evidence type="ECO:0000313" key="2">
    <source>
        <dbReference type="Proteomes" id="UP001209229"/>
    </source>
</evidence>
<evidence type="ECO:0000313" key="1">
    <source>
        <dbReference type="EMBL" id="MCW3788248.1"/>
    </source>
</evidence>
<dbReference type="AlphaFoldDB" id="A0AAE3SG95"/>
<dbReference type="Proteomes" id="UP001209229">
    <property type="component" value="Unassembled WGS sequence"/>
</dbReference>
<accession>A0AAE3SG95</accession>
<gene>
    <name evidence="1" type="ORF">OM075_17400</name>
</gene>
<evidence type="ECO:0008006" key="3">
    <source>
        <dbReference type="Google" id="ProtNLM"/>
    </source>
</evidence>
<sequence>MNSPKYIYDSILQAINIKYFTIPTKQASDSYFPDYIANLLYEYRDYYSFNLDKIVDAIVPFKEGTKSLILPKIKDLTNAIINTVELYFKGKVSEASSSFFDVLDKLLFSDIGITTTIEKGTTFYRARSGNGTHFNKKDLFHIDFKHRNVVSTNRYSIPGFPALYLGDTTYVCWEEFDRYRLRDLWFTKVINEEKLNVLQIHRIEDLFVELEHISEDYRVTYLLRYLVTFPLILACTVKVLNTKGSFKPEYIIPQLLLEYVSKKDEIDGVKFPSTKVNYSRLEGVKAYNYVFPVREISKDGYCSHLQQKFSLSEPSSLELEEILRNPNSAPIIMGGDLPDRLEKIELVKGQKTYYSYTSFGNIEKCLEEKEVSSL</sequence>
<comment type="caution">
    <text evidence="1">The sequence shown here is derived from an EMBL/GenBank/DDBJ whole genome shotgun (WGS) entry which is preliminary data.</text>
</comment>
<reference evidence="1" key="1">
    <citation type="submission" date="2022-10" db="EMBL/GenBank/DDBJ databases">
        <authorList>
            <person name="Yu W.X."/>
        </authorList>
    </citation>
    <scope>NUCLEOTIDE SEQUENCE</scope>
    <source>
        <strain evidence="1">AAT</strain>
    </source>
</reference>
<proteinExistence type="predicted"/>